<dbReference type="RefSeq" id="WP_239162586.1">
    <property type="nucleotide sequence ID" value="NZ_BOMV01000012.1"/>
</dbReference>
<evidence type="ECO:0000313" key="3">
    <source>
        <dbReference type="Proteomes" id="UP000636960"/>
    </source>
</evidence>
<comment type="caution">
    <text evidence="2">The sequence shown here is derived from an EMBL/GenBank/DDBJ whole genome shotgun (WGS) entry which is preliminary data.</text>
</comment>
<protein>
    <submittedName>
        <fullName evidence="2">Uncharacterized protein</fullName>
    </submittedName>
</protein>
<reference evidence="2" key="1">
    <citation type="submission" date="2021-01" db="EMBL/GenBank/DDBJ databases">
        <title>Whole genome shotgun sequence of Actinoplanes rishiriensis NBRC 108556.</title>
        <authorList>
            <person name="Komaki H."/>
            <person name="Tamura T."/>
        </authorList>
    </citation>
    <scope>NUCLEOTIDE SEQUENCE</scope>
    <source>
        <strain evidence="2">NBRC 108556</strain>
    </source>
</reference>
<name>A0A919K0B3_9ACTN</name>
<feature type="transmembrane region" description="Helical" evidence="1">
    <location>
        <begin position="31"/>
        <end position="47"/>
    </location>
</feature>
<feature type="transmembrane region" description="Helical" evidence="1">
    <location>
        <begin position="86"/>
        <end position="112"/>
    </location>
</feature>
<feature type="transmembrane region" description="Helical" evidence="1">
    <location>
        <begin position="118"/>
        <end position="140"/>
    </location>
</feature>
<keyword evidence="1" id="KW-0472">Membrane</keyword>
<evidence type="ECO:0000256" key="1">
    <source>
        <dbReference type="SAM" id="Phobius"/>
    </source>
</evidence>
<dbReference type="EMBL" id="BOMV01000012">
    <property type="protein sequence ID" value="GIE94271.1"/>
    <property type="molecule type" value="Genomic_DNA"/>
</dbReference>
<keyword evidence="1" id="KW-0812">Transmembrane</keyword>
<gene>
    <name evidence="2" type="ORF">Ari01nite_17360</name>
</gene>
<keyword evidence="1" id="KW-1133">Transmembrane helix</keyword>
<evidence type="ECO:0000313" key="2">
    <source>
        <dbReference type="EMBL" id="GIE94271.1"/>
    </source>
</evidence>
<sequence>MTIPPIDAELALAEVQARRAQVIDNNLTPPWFWPSLGGLILLFVAAVESEVPWLVATGSIVYGVGLAVLIALVVRRVRVQIRPELLGVRGFLTIFGFAAGLVVAGLAVGLTLEALDVPWPATLACLPVAAGLAFGGPRLIRHLRTLMLDGPR</sequence>
<proteinExistence type="predicted"/>
<organism evidence="2 3">
    <name type="scientific">Paractinoplanes rishiriensis</name>
    <dbReference type="NCBI Taxonomy" id="1050105"/>
    <lineage>
        <taxon>Bacteria</taxon>
        <taxon>Bacillati</taxon>
        <taxon>Actinomycetota</taxon>
        <taxon>Actinomycetes</taxon>
        <taxon>Micromonosporales</taxon>
        <taxon>Micromonosporaceae</taxon>
        <taxon>Paractinoplanes</taxon>
    </lineage>
</organism>
<keyword evidence="3" id="KW-1185">Reference proteome</keyword>
<dbReference type="Proteomes" id="UP000636960">
    <property type="component" value="Unassembled WGS sequence"/>
</dbReference>
<feature type="transmembrane region" description="Helical" evidence="1">
    <location>
        <begin position="53"/>
        <end position="74"/>
    </location>
</feature>
<accession>A0A919K0B3</accession>
<dbReference type="AlphaFoldDB" id="A0A919K0B3"/>